<evidence type="ECO:0000313" key="4">
    <source>
        <dbReference type="EMBL" id="MVW62194.1"/>
    </source>
</evidence>
<feature type="domain" description="N-acetyltransferase" evidence="3">
    <location>
        <begin position="3"/>
        <end position="168"/>
    </location>
</feature>
<dbReference type="Pfam" id="PF00583">
    <property type="entry name" value="Acetyltransf_1"/>
    <property type="match status" value="1"/>
</dbReference>
<dbReference type="SUPFAM" id="SSF55729">
    <property type="entry name" value="Acyl-CoA N-acyltransferases (Nat)"/>
    <property type="match status" value="1"/>
</dbReference>
<dbReference type="GO" id="GO:0016747">
    <property type="term" value="F:acyltransferase activity, transferring groups other than amino-acyl groups"/>
    <property type="evidence" value="ECO:0007669"/>
    <property type="project" value="InterPro"/>
</dbReference>
<dbReference type="PANTHER" id="PTHR43877">
    <property type="entry name" value="AMINOALKYLPHOSPHONATE N-ACETYLTRANSFERASE-RELATED-RELATED"/>
    <property type="match status" value="1"/>
</dbReference>
<evidence type="ECO:0000256" key="1">
    <source>
        <dbReference type="ARBA" id="ARBA00022679"/>
    </source>
</evidence>
<dbReference type="AlphaFoldDB" id="A0A7X3K8P4"/>
<keyword evidence="5" id="KW-1185">Reference proteome</keyword>
<dbReference type="PROSITE" id="PS51186">
    <property type="entry name" value="GNAT"/>
    <property type="match status" value="1"/>
</dbReference>
<keyword evidence="2" id="KW-0012">Acyltransferase</keyword>
<dbReference type="Gene3D" id="3.40.630.30">
    <property type="match status" value="1"/>
</dbReference>
<gene>
    <name evidence="4" type="ORF">GPY61_19855</name>
</gene>
<comment type="caution">
    <text evidence="4">The sequence shown here is derived from an EMBL/GenBank/DDBJ whole genome shotgun (WGS) entry which is preliminary data.</text>
</comment>
<dbReference type="EMBL" id="WSES01000006">
    <property type="protein sequence ID" value="MVW62194.1"/>
    <property type="molecule type" value="Genomic_DNA"/>
</dbReference>
<sequence length="171" mass="18963">MTEQIRLLQEDDWAAFQQLRVQATVESPLAIWPTRDEEAGRTPAEVRARIAPTAFQAVFGAFAGDELVAIAGVRHEPLAQVAHRAMLWGVYVHPAHRRGGLARRLLAAACAHARAQGVLQIHLAVNARNPRALALYESLGFVPYGREPRTLRVDGVFYDEILMALPLDRVQ</sequence>
<keyword evidence="1 4" id="KW-0808">Transferase</keyword>
<name>A0A7X3K8P4_9BURK</name>
<dbReference type="InterPro" id="IPR050832">
    <property type="entry name" value="Bact_Acetyltransf"/>
</dbReference>
<dbReference type="Proteomes" id="UP000443353">
    <property type="component" value="Unassembled WGS sequence"/>
</dbReference>
<organism evidence="4 5">
    <name type="scientific">Massilia cellulosiltytica</name>
    <dbReference type="NCBI Taxonomy" id="2683234"/>
    <lineage>
        <taxon>Bacteria</taxon>
        <taxon>Pseudomonadati</taxon>
        <taxon>Pseudomonadota</taxon>
        <taxon>Betaproteobacteria</taxon>
        <taxon>Burkholderiales</taxon>
        <taxon>Oxalobacteraceae</taxon>
        <taxon>Telluria group</taxon>
        <taxon>Massilia</taxon>
    </lineage>
</organism>
<dbReference type="RefSeq" id="WP_160409805.1">
    <property type="nucleotide sequence ID" value="NZ_WSES01000006.1"/>
</dbReference>
<accession>A0A7X3K8P4</accession>
<protein>
    <submittedName>
        <fullName evidence="4">GNAT family N-acetyltransferase</fullName>
    </submittedName>
</protein>
<evidence type="ECO:0000259" key="3">
    <source>
        <dbReference type="PROSITE" id="PS51186"/>
    </source>
</evidence>
<evidence type="ECO:0000313" key="5">
    <source>
        <dbReference type="Proteomes" id="UP000443353"/>
    </source>
</evidence>
<reference evidence="4 5" key="1">
    <citation type="submission" date="2019-12" db="EMBL/GenBank/DDBJ databases">
        <authorList>
            <person name="Li C."/>
            <person name="Zhao J."/>
        </authorList>
    </citation>
    <scope>NUCLEOTIDE SEQUENCE [LARGE SCALE GENOMIC DNA]</scope>
    <source>
        <strain evidence="4 5">NEAU-DD11</strain>
    </source>
</reference>
<dbReference type="InterPro" id="IPR000182">
    <property type="entry name" value="GNAT_dom"/>
</dbReference>
<proteinExistence type="predicted"/>
<evidence type="ECO:0000256" key="2">
    <source>
        <dbReference type="ARBA" id="ARBA00023315"/>
    </source>
</evidence>
<dbReference type="InterPro" id="IPR016181">
    <property type="entry name" value="Acyl_CoA_acyltransferase"/>
</dbReference>